<sequence length="150" mass="17357">MVDYQSNKVLQAQCCEHIAIDCPMKRTFVFSEELNGWIEKSDDDCQEDIVDKEERPITRAKAMRMEEEHKSEVALFKKMLQDVPWLVLEKQQEDFGGSKTFLFSKVKKEESKEASLGGFVASKPKEQVILDPTAYGRVPRMMKSKATYRL</sequence>
<proteinExistence type="predicted"/>
<reference evidence="2" key="1">
    <citation type="journal article" date="2023" name="Nat. Plants">
        <title>Single-cell RNA sequencing provides a high-resolution roadmap for understanding the multicellular compartmentation of specialized metabolism.</title>
        <authorList>
            <person name="Sun S."/>
            <person name="Shen X."/>
            <person name="Li Y."/>
            <person name="Li Y."/>
            <person name="Wang S."/>
            <person name="Li R."/>
            <person name="Zhang H."/>
            <person name="Shen G."/>
            <person name="Guo B."/>
            <person name="Wei J."/>
            <person name="Xu J."/>
            <person name="St-Pierre B."/>
            <person name="Chen S."/>
            <person name="Sun C."/>
        </authorList>
    </citation>
    <scope>NUCLEOTIDE SEQUENCE [LARGE SCALE GENOMIC DNA]</scope>
</reference>
<gene>
    <name evidence="1" type="ORF">M9H77_30510</name>
</gene>
<name>A0ACB9ZXF7_CATRO</name>
<dbReference type="EMBL" id="CM044707">
    <property type="protein sequence ID" value="KAI5653323.1"/>
    <property type="molecule type" value="Genomic_DNA"/>
</dbReference>
<keyword evidence="2" id="KW-1185">Reference proteome</keyword>
<organism evidence="1 2">
    <name type="scientific">Catharanthus roseus</name>
    <name type="common">Madagascar periwinkle</name>
    <name type="synonym">Vinca rosea</name>
    <dbReference type="NCBI Taxonomy" id="4058"/>
    <lineage>
        <taxon>Eukaryota</taxon>
        <taxon>Viridiplantae</taxon>
        <taxon>Streptophyta</taxon>
        <taxon>Embryophyta</taxon>
        <taxon>Tracheophyta</taxon>
        <taxon>Spermatophyta</taxon>
        <taxon>Magnoliopsida</taxon>
        <taxon>eudicotyledons</taxon>
        <taxon>Gunneridae</taxon>
        <taxon>Pentapetalae</taxon>
        <taxon>asterids</taxon>
        <taxon>lamiids</taxon>
        <taxon>Gentianales</taxon>
        <taxon>Apocynaceae</taxon>
        <taxon>Rauvolfioideae</taxon>
        <taxon>Vinceae</taxon>
        <taxon>Catharanthinae</taxon>
        <taxon>Catharanthus</taxon>
    </lineage>
</organism>
<dbReference type="Proteomes" id="UP001060085">
    <property type="component" value="Linkage Group LG07"/>
</dbReference>
<comment type="caution">
    <text evidence="1">The sequence shown here is derived from an EMBL/GenBank/DDBJ whole genome shotgun (WGS) entry which is preliminary data.</text>
</comment>
<accession>A0ACB9ZXF7</accession>
<evidence type="ECO:0000313" key="1">
    <source>
        <dbReference type="EMBL" id="KAI5653323.1"/>
    </source>
</evidence>
<protein>
    <submittedName>
        <fullName evidence="1">Uncharacterized protein</fullName>
    </submittedName>
</protein>
<evidence type="ECO:0000313" key="2">
    <source>
        <dbReference type="Proteomes" id="UP001060085"/>
    </source>
</evidence>